<name>A0AAE9YX30_9GAMM</name>
<protein>
    <submittedName>
        <fullName evidence="1">Uncharacterized protein</fullName>
    </submittedName>
</protein>
<dbReference type="AlphaFoldDB" id="A0AAE9YX30"/>
<accession>A0AAE9YX30</accession>
<dbReference type="EMBL" id="CP059736">
    <property type="protein sequence ID" value="WDE02478.1"/>
    <property type="molecule type" value="Genomic_DNA"/>
</dbReference>
<dbReference type="RefSeq" id="WP_044833780.1">
    <property type="nucleotide sequence ID" value="NZ_CP059736.1"/>
</dbReference>
<keyword evidence="2" id="KW-1185">Reference proteome</keyword>
<reference evidence="1 2" key="1">
    <citation type="journal article" date="2015" name="Genome Announc.">
        <title>Draft Genome Sequences of Marine Isolates of Thalassomonas viridans and Thalassomonas actiniarum.</title>
        <authorList>
            <person name="Olonade I."/>
            <person name="van Zyl L.J."/>
            <person name="Trindade M."/>
        </authorList>
    </citation>
    <scope>NUCLEOTIDE SEQUENCE [LARGE SCALE GENOMIC DNA]</scope>
    <source>
        <strain evidence="1 2">A5K-106</strain>
    </source>
</reference>
<evidence type="ECO:0000313" key="2">
    <source>
        <dbReference type="Proteomes" id="UP000032568"/>
    </source>
</evidence>
<dbReference type="KEGG" id="tact:SG35_029150"/>
<evidence type="ECO:0000313" key="1">
    <source>
        <dbReference type="EMBL" id="WDE02478.1"/>
    </source>
</evidence>
<reference evidence="1 2" key="2">
    <citation type="journal article" date="2022" name="Mar. Drugs">
        <title>Bioassay-Guided Fractionation Leads to the Detection of Cholic Acid Generated by the Rare Thalassomonas sp.</title>
        <authorList>
            <person name="Pheiffer F."/>
            <person name="Schneider Y.K."/>
            <person name="Hansen E.H."/>
            <person name="Andersen J.H."/>
            <person name="Isaksson J."/>
            <person name="Busche T."/>
            <person name="R C."/>
            <person name="Kalinowski J."/>
            <person name="Zyl L.V."/>
            <person name="Trindade M."/>
        </authorList>
    </citation>
    <scope>NUCLEOTIDE SEQUENCE [LARGE SCALE GENOMIC DNA]</scope>
    <source>
        <strain evidence="1 2">A5K-106</strain>
    </source>
</reference>
<proteinExistence type="predicted"/>
<organism evidence="1 2">
    <name type="scientific">Thalassomonas actiniarum</name>
    <dbReference type="NCBI Taxonomy" id="485447"/>
    <lineage>
        <taxon>Bacteria</taxon>
        <taxon>Pseudomonadati</taxon>
        <taxon>Pseudomonadota</taxon>
        <taxon>Gammaproteobacteria</taxon>
        <taxon>Alteromonadales</taxon>
        <taxon>Colwelliaceae</taxon>
        <taxon>Thalassomonas</taxon>
    </lineage>
</organism>
<sequence length="163" mass="19142">MQKSFIPNSFEAPRFLKANYFHFRVLDDTVAQLDYEAVMSSQQRLKGIFGPGSDWPKSDMTIEENIASLQVHKQEFESREAFAYSVFSDSKDTCLGSVYIDQSQSPNYECEVYLWVRDDSITLEKELYQTVLNWLQEHWPFSKIAFPGRSITWKDWAKEPKCR</sequence>
<dbReference type="Proteomes" id="UP000032568">
    <property type="component" value="Chromosome pTact"/>
</dbReference>
<gene>
    <name evidence="1" type="ORF">SG35_029150</name>
</gene>